<dbReference type="SMART" id="SM00507">
    <property type="entry name" value="HNHc"/>
    <property type="match status" value="1"/>
</dbReference>
<organism evidence="2 3">
    <name type="scientific">Candidatus Desantisbacteria bacterium CG_4_9_14_3_um_filter_40_11</name>
    <dbReference type="NCBI Taxonomy" id="1974546"/>
    <lineage>
        <taxon>Bacteria</taxon>
        <taxon>Candidatus Desantisiibacteriota</taxon>
    </lineage>
</organism>
<dbReference type="GO" id="GO:0003676">
    <property type="term" value="F:nucleic acid binding"/>
    <property type="evidence" value="ECO:0007669"/>
    <property type="project" value="InterPro"/>
</dbReference>
<dbReference type="Gene3D" id="1.10.30.50">
    <property type="match status" value="1"/>
</dbReference>
<evidence type="ECO:0000313" key="2">
    <source>
        <dbReference type="EMBL" id="PJB29311.1"/>
    </source>
</evidence>
<dbReference type="EMBL" id="PFUI01000165">
    <property type="protein sequence ID" value="PJB29311.1"/>
    <property type="molecule type" value="Genomic_DNA"/>
</dbReference>
<keyword evidence="2" id="KW-0540">Nuclease</keyword>
<accession>A0A2M8ASZ7</accession>
<dbReference type="GO" id="GO:0004519">
    <property type="term" value="F:endonuclease activity"/>
    <property type="evidence" value="ECO:0007669"/>
    <property type="project" value="UniProtKB-KW"/>
</dbReference>
<dbReference type="AlphaFoldDB" id="A0A2M8ASZ7"/>
<dbReference type="InterPro" id="IPR002711">
    <property type="entry name" value="HNH"/>
</dbReference>
<gene>
    <name evidence="2" type="ORF">CO110_06480</name>
</gene>
<evidence type="ECO:0000313" key="3">
    <source>
        <dbReference type="Proteomes" id="UP000231366"/>
    </source>
</evidence>
<evidence type="ECO:0000259" key="1">
    <source>
        <dbReference type="SMART" id="SM00507"/>
    </source>
</evidence>
<dbReference type="Proteomes" id="UP000231366">
    <property type="component" value="Unassembled WGS sequence"/>
</dbReference>
<reference evidence="3" key="1">
    <citation type="submission" date="2017-09" db="EMBL/GenBank/DDBJ databases">
        <title>Depth-based differentiation of microbial function through sediment-hosted aquifers and enrichment of novel symbionts in the deep terrestrial subsurface.</title>
        <authorList>
            <person name="Probst A.J."/>
            <person name="Ladd B."/>
            <person name="Jarett J.K."/>
            <person name="Geller-Mcgrath D.E."/>
            <person name="Sieber C.M.K."/>
            <person name="Emerson J.B."/>
            <person name="Anantharaman K."/>
            <person name="Thomas B.C."/>
            <person name="Malmstrom R."/>
            <person name="Stieglmeier M."/>
            <person name="Klingl A."/>
            <person name="Woyke T."/>
            <person name="Ryan C.M."/>
            <person name="Banfield J.F."/>
        </authorList>
    </citation>
    <scope>NUCLEOTIDE SEQUENCE [LARGE SCALE GENOMIC DNA]</scope>
</reference>
<dbReference type="Pfam" id="PF01844">
    <property type="entry name" value="HNH"/>
    <property type="match status" value="1"/>
</dbReference>
<dbReference type="InterPro" id="IPR003615">
    <property type="entry name" value="HNH_nuc"/>
</dbReference>
<sequence length="245" mass="28539">MTQSTEHKKIKRLLEKISNKRARIVIEHILENGFITTEQLEKRYGYNHPPRAARDVRESGIPLETFRVKDSEGRSIAAYRFGDLKQVRRGRLEGRQTFPKKFRDELYARSGEKCSICSGIFEQRYLQVDHRVPYEVAGDTKGDLNPENFMLVCGSCNRAKSWSCEHCANWQSGKSSQVCLKCYWANTENYVHVALREVRRTDILWNENEVELYERLKESAVQNQFPIPEYVKKIVEKHLGKPKGG</sequence>
<dbReference type="CDD" id="cd00085">
    <property type="entry name" value="HNHc"/>
    <property type="match status" value="1"/>
</dbReference>
<comment type="caution">
    <text evidence="2">The sequence shown here is derived from an EMBL/GenBank/DDBJ whole genome shotgun (WGS) entry which is preliminary data.</text>
</comment>
<dbReference type="GO" id="GO:0008270">
    <property type="term" value="F:zinc ion binding"/>
    <property type="evidence" value="ECO:0007669"/>
    <property type="project" value="InterPro"/>
</dbReference>
<proteinExistence type="predicted"/>
<protein>
    <submittedName>
        <fullName evidence="2">HNH endonuclease</fullName>
    </submittedName>
</protein>
<keyword evidence="2" id="KW-0378">Hydrolase</keyword>
<keyword evidence="2" id="KW-0255">Endonuclease</keyword>
<feature type="domain" description="HNH nuclease" evidence="1">
    <location>
        <begin position="101"/>
        <end position="158"/>
    </location>
</feature>
<name>A0A2M8ASZ7_9BACT</name>